<reference evidence="2 3" key="1">
    <citation type="submission" date="2016-10" db="EMBL/GenBank/DDBJ databases">
        <authorList>
            <person name="de Groot N.N."/>
        </authorList>
    </citation>
    <scope>NUCLEOTIDE SEQUENCE [LARGE SCALE GENOMIC DNA]</scope>
    <source>
        <strain evidence="2 3">DSM 27630</strain>
    </source>
</reference>
<dbReference type="InterPro" id="IPR025669">
    <property type="entry name" value="AAA_dom"/>
</dbReference>
<protein>
    <submittedName>
        <fullName evidence="2">Cellulose biosynthesis protein BcsQ</fullName>
    </submittedName>
</protein>
<accession>A0A1I3E233</accession>
<dbReference type="EMBL" id="FOQE01000064">
    <property type="protein sequence ID" value="SFH92919.1"/>
    <property type="molecule type" value="Genomic_DNA"/>
</dbReference>
<dbReference type="InterPro" id="IPR050678">
    <property type="entry name" value="DNA_Partitioning_ATPase"/>
</dbReference>
<dbReference type="Pfam" id="PF13614">
    <property type="entry name" value="AAA_31"/>
    <property type="match status" value="1"/>
</dbReference>
<dbReference type="PANTHER" id="PTHR13696:SF99">
    <property type="entry name" value="COBYRINIC ACID AC-DIAMIDE SYNTHASE"/>
    <property type="match status" value="1"/>
</dbReference>
<sequence length="272" mass="31156">MKSITFGNMKGGTGKTTSSSMVSFCLSKLGYKTLLVDMDPQGNATSLMMKTQTLNNNTIIAFEKTLMSAIADNDLQSIVTNIMPNLYLLPSYADFTSYPRFAEELYKDNYQKRVYHFKNLLENVVSDFDFVIFDVPPTVSLYLESALISSSYAIIVMQTQEWSLDGAKTFDLYLDELSEAYKHHIEAIGVMPVLIKNRSQVEKKVLNEAHDTFGKENVFNTIIRNMERIKRYSLAGISDPENETIITDIHDRRAHKEYMDLTKEILKRVEEY</sequence>
<dbReference type="InterPro" id="IPR027417">
    <property type="entry name" value="P-loop_NTPase"/>
</dbReference>
<dbReference type="CDD" id="cd02042">
    <property type="entry name" value="ParAB_family"/>
    <property type="match status" value="1"/>
</dbReference>
<evidence type="ECO:0000313" key="2">
    <source>
        <dbReference type="EMBL" id="SFH92919.1"/>
    </source>
</evidence>
<dbReference type="SUPFAM" id="SSF52540">
    <property type="entry name" value="P-loop containing nucleoside triphosphate hydrolases"/>
    <property type="match status" value="1"/>
</dbReference>
<organism evidence="2 3">
    <name type="scientific">Pisciglobus halotolerans</name>
    <dbReference type="NCBI Taxonomy" id="745365"/>
    <lineage>
        <taxon>Bacteria</taxon>
        <taxon>Bacillati</taxon>
        <taxon>Bacillota</taxon>
        <taxon>Bacilli</taxon>
        <taxon>Lactobacillales</taxon>
        <taxon>Carnobacteriaceae</taxon>
    </lineage>
</organism>
<dbReference type="Gene3D" id="3.40.50.300">
    <property type="entry name" value="P-loop containing nucleotide triphosphate hydrolases"/>
    <property type="match status" value="1"/>
</dbReference>
<dbReference type="Proteomes" id="UP000198668">
    <property type="component" value="Unassembled WGS sequence"/>
</dbReference>
<dbReference type="PANTHER" id="PTHR13696">
    <property type="entry name" value="P-LOOP CONTAINING NUCLEOSIDE TRIPHOSPHATE HYDROLASE"/>
    <property type="match status" value="1"/>
</dbReference>
<dbReference type="AlphaFoldDB" id="A0A1I3E233"/>
<gene>
    <name evidence="2" type="ORF">SAMN04489868_1641</name>
</gene>
<keyword evidence="3" id="KW-1185">Reference proteome</keyword>
<name>A0A1I3E233_9LACT</name>
<evidence type="ECO:0000313" key="3">
    <source>
        <dbReference type="Proteomes" id="UP000198668"/>
    </source>
</evidence>
<dbReference type="OrthoDB" id="9815116at2"/>
<dbReference type="RefSeq" id="WP_092093815.1">
    <property type="nucleotide sequence ID" value="NZ_FOQE01000064.1"/>
</dbReference>
<proteinExistence type="predicted"/>
<evidence type="ECO:0000259" key="1">
    <source>
        <dbReference type="Pfam" id="PF13614"/>
    </source>
</evidence>
<feature type="domain" description="AAA" evidence="1">
    <location>
        <begin position="1"/>
        <end position="186"/>
    </location>
</feature>